<keyword evidence="1" id="KW-0812">Transmembrane</keyword>
<evidence type="ECO:0000256" key="1">
    <source>
        <dbReference type="SAM" id="Phobius"/>
    </source>
</evidence>
<keyword evidence="1" id="KW-0472">Membrane</keyword>
<dbReference type="PANTHER" id="PTHR37996">
    <property type="entry name" value="B- AND T-LYMPHOCYTE ATTENUATOR"/>
    <property type="match status" value="1"/>
</dbReference>
<comment type="caution">
    <text evidence="2">The sequence shown here is derived from an EMBL/GenBank/DDBJ whole genome shotgun (WGS) entry which is preliminary data.</text>
</comment>
<dbReference type="InterPro" id="IPR039257">
    <property type="entry name" value="BTLA"/>
</dbReference>
<evidence type="ECO:0000313" key="2">
    <source>
        <dbReference type="EMBL" id="TEA37417.1"/>
    </source>
</evidence>
<feature type="transmembrane region" description="Helical" evidence="1">
    <location>
        <begin position="25"/>
        <end position="47"/>
    </location>
</feature>
<name>A0A484GNK1_SOUCH</name>
<organism evidence="2 3">
    <name type="scientific">Sousa chinensis</name>
    <name type="common">Indo-pacific humpbacked dolphin</name>
    <name type="synonym">Steno chinensis</name>
    <dbReference type="NCBI Taxonomy" id="103600"/>
    <lineage>
        <taxon>Eukaryota</taxon>
        <taxon>Metazoa</taxon>
        <taxon>Chordata</taxon>
        <taxon>Craniata</taxon>
        <taxon>Vertebrata</taxon>
        <taxon>Euteleostomi</taxon>
        <taxon>Mammalia</taxon>
        <taxon>Eutheria</taxon>
        <taxon>Laurasiatheria</taxon>
        <taxon>Artiodactyla</taxon>
        <taxon>Whippomorpha</taxon>
        <taxon>Cetacea</taxon>
        <taxon>Odontoceti</taxon>
        <taxon>Delphinidae</taxon>
        <taxon>Sousa</taxon>
    </lineage>
</organism>
<dbReference type="GO" id="GO:0038023">
    <property type="term" value="F:signaling receptor activity"/>
    <property type="evidence" value="ECO:0007669"/>
    <property type="project" value="InterPro"/>
</dbReference>
<sequence length="60" mass="6857">VLTNISDTRNASGPPSKEEMVDQQWTLYNLLPLGALSLFITCFYLFCCLRRHRGESHLLS</sequence>
<proteinExistence type="predicted"/>
<feature type="non-terminal residue" evidence="2">
    <location>
        <position position="60"/>
    </location>
</feature>
<dbReference type="AlphaFoldDB" id="A0A484GNK1"/>
<dbReference type="GO" id="GO:0002768">
    <property type="term" value="P:immune response-regulating cell surface receptor signaling pathway"/>
    <property type="evidence" value="ECO:0007669"/>
    <property type="project" value="InterPro"/>
</dbReference>
<dbReference type="GO" id="GO:0005886">
    <property type="term" value="C:plasma membrane"/>
    <property type="evidence" value="ECO:0007669"/>
    <property type="project" value="InterPro"/>
</dbReference>
<evidence type="ECO:0000313" key="3">
    <source>
        <dbReference type="Proteomes" id="UP000295264"/>
    </source>
</evidence>
<feature type="non-terminal residue" evidence="2">
    <location>
        <position position="1"/>
    </location>
</feature>
<keyword evidence="3" id="KW-1185">Reference proteome</keyword>
<dbReference type="PANTHER" id="PTHR37996:SF1">
    <property type="entry name" value="B- AND T-LYMPHOCYTE ATTENUATOR"/>
    <property type="match status" value="1"/>
</dbReference>
<dbReference type="Proteomes" id="UP000295264">
    <property type="component" value="Unassembled WGS sequence"/>
</dbReference>
<protein>
    <submittedName>
        <fullName evidence="2">Uncharacterized protein</fullName>
    </submittedName>
</protein>
<accession>A0A484GNK1</accession>
<keyword evidence="1" id="KW-1133">Transmembrane helix</keyword>
<gene>
    <name evidence="2" type="ORF">DBR06_SOUSAS1910148</name>
</gene>
<reference evidence="2 3" key="1">
    <citation type="journal article" date="2018" name="Genomics">
        <title>Molecular footprints of inshore aquatic adaptation in Indo-Pacific humpback dolphin (Sousa chinensis).</title>
        <authorList>
            <person name="Ming Y."/>
            <person name="Jian J."/>
            <person name="Yu F."/>
            <person name="Yu X."/>
            <person name="Wang J."/>
            <person name="Liu W."/>
        </authorList>
    </citation>
    <scope>NUCLEOTIDE SEQUENCE [LARGE SCALE GENOMIC DNA]</scope>
    <source>
        <strain evidence="2">MY-2018</strain>
        <tissue evidence="2">Skin</tissue>
    </source>
</reference>
<dbReference type="EMBL" id="QWLN02005675">
    <property type="protein sequence ID" value="TEA37417.1"/>
    <property type="molecule type" value="Genomic_DNA"/>
</dbReference>